<dbReference type="Pfam" id="PF21850">
    <property type="entry name" value="DUF6909"/>
    <property type="match status" value="1"/>
</dbReference>
<evidence type="ECO:0000313" key="1">
    <source>
        <dbReference type="EMBL" id="OGG13358.1"/>
    </source>
</evidence>
<proteinExistence type="predicted"/>
<dbReference type="InterPro" id="IPR054204">
    <property type="entry name" value="DUF6909"/>
</dbReference>
<gene>
    <name evidence="1" type="ORF">A3D77_03055</name>
</gene>
<dbReference type="AlphaFoldDB" id="A0A1F5ZLN3"/>
<dbReference type="Proteomes" id="UP000176923">
    <property type="component" value="Unassembled WGS sequence"/>
</dbReference>
<organism evidence="1 2">
    <name type="scientific">Candidatus Gottesmanbacteria bacterium RIFCSPHIGHO2_02_FULL_39_11</name>
    <dbReference type="NCBI Taxonomy" id="1798382"/>
    <lineage>
        <taxon>Bacteria</taxon>
        <taxon>Candidatus Gottesmaniibacteriota</taxon>
    </lineage>
</organism>
<name>A0A1F5ZLN3_9BACT</name>
<comment type="caution">
    <text evidence="1">The sequence shown here is derived from an EMBL/GenBank/DDBJ whole genome shotgun (WGS) entry which is preliminary data.</text>
</comment>
<reference evidence="1 2" key="1">
    <citation type="journal article" date="2016" name="Nat. Commun.">
        <title>Thousands of microbial genomes shed light on interconnected biogeochemical processes in an aquifer system.</title>
        <authorList>
            <person name="Anantharaman K."/>
            <person name="Brown C.T."/>
            <person name="Hug L.A."/>
            <person name="Sharon I."/>
            <person name="Castelle C.J."/>
            <person name="Probst A.J."/>
            <person name="Thomas B.C."/>
            <person name="Singh A."/>
            <person name="Wilkins M.J."/>
            <person name="Karaoz U."/>
            <person name="Brodie E.L."/>
            <person name="Williams K.H."/>
            <person name="Hubbard S.S."/>
            <person name="Banfield J.F."/>
        </authorList>
    </citation>
    <scope>NUCLEOTIDE SEQUENCE [LARGE SCALE GENOMIC DNA]</scope>
</reference>
<accession>A0A1F5ZLN3</accession>
<sequence length="530" mass="60695">MLLKSAGELTIDKIINSHMEVKPLLHEKAHLKEVDTSAFIYSLLRLPPSMSQVKKIILGQSYSVFKKNGWSKISRWKEVVSPGRRRKMYWDGKDTLAMYITSVSDVDDVITLLTAFQIEWNKLHQVLKNQNSLADKTKEILDAEGHEKIKKIWGPDYYNFLTAIKHREVSFTVKLLAGSYSEYAKATNEWWHHVENSARSSRLADRPIYFISSNTHSVINVLTRFVKEEESVLVDYLNRTKDSNLLMLWNEIERGSIPIFREHFLYYISKKYAKLDSDFIKRKKSREHTHGIHTISAGRFLDIDAQVVEMCKLGNAKLDERVGVDTKKLHKSEAVIVNIDYPLGWAAYQILTAISHRVDSIRGIYIMGKAAALVGEIGDILIPTTIFDQHSKNLYSFSNTFSRSDFAPIFKTGSIFDNLKTMTAKGTFLQSAAMIKKWYESGFGSIEMEGGPYLNAVYELLYYNRYEENQSIHLTNLPFDLGIVHYTSDTPYSKAKNLGVRNLSFEGVESTYAASLAIVKKIIETENKYL</sequence>
<protein>
    <submittedName>
        <fullName evidence="1">Uncharacterized protein</fullName>
    </submittedName>
</protein>
<evidence type="ECO:0000313" key="2">
    <source>
        <dbReference type="Proteomes" id="UP000176923"/>
    </source>
</evidence>
<dbReference type="STRING" id="1798382.A3D77_03055"/>
<dbReference type="EMBL" id="MFJL01000037">
    <property type="protein sequence ID" value="OGG13358.1"/>
    <property type="molecule type" value="Genomic_DNA"/>
</dbReference>